<dbReference type="PANTHER" id="PTHR11515">
    <property type="entry name" value="GLYCOPROTEIN HORMONE BETA CHAIN"/>
    <property type="match status" value="1"/>
</dbReference>
<sequence length="125" mass="13960">MDRSSSLLLLLFLLASSSSVMVNLRRFTGCAVREFTFVVRKPGCRGAHITTDACWGRCETWEKPTLEPPFLDSFQRVCTYNRSRVVTVTLPNCDANVDDRYSYVRALSCACGTCDITTTECVTSP</sequence>
<dbReference type="Proteomes" id="UP001497482">
    <property type="component" value="Chromosome 12"/>
</dbReference>
<evidence type="ECO:0000256" key="7">
    <source>
        <dbReference type="ARBA" id="ARBA00023180"/>
    </source>
</evidence>
<dbReference type="SUPFAM" id="SSF57501">
    <property type="entry name" value="Cystine-knot cytokines"/>
    <property type="match status" value="1"/>
</dbReference>
<evidence type="ECO:0000313" key="15">
    <source>
        <dbReference type="Proteomes" id="UP001497482"/>
    </source>
</evidence>
<dbReference type="GO" id="GO:0005179">
    <property type="term" value="F:hormone activity"/>
    <property type="evidence" value="ECO:0007669"/>
    <property type="project" value="UniProtKB-KW"/>
</dbReference>
<feature type="domain" description="Glycoprotein hormone subunit beta" evidence="13">
    <location>
        <begin position="29"/>
        <end position="122"/>
    </location>
</feature>
<evidence type="ECO:0000256" key="12">
    <source>
        <dbReference type="SAM" id="SignalP"/>
    </source>
</evidence>
<evidence type="ECO:0000256" key="8">
    <source>
        <dbReference type="ARBA" id="ARBA00054534"/>
    </source>
</evidence>
<dbReference type="Gene3D" id="2.10.90.10">
    <property type="entry name" value="Cystine-knot cytokines"/>
    <property type="match status" value="1"/>
</dbReference>
<evidence type="ECO:0000256" key="9">
    <source>
        <dbReference type="ARBA" id="ARBA00064459"/>
    </source>
</evidence>
<evidence type="ECO:0000313" key="14">
    <source>
        <dbReference type="EMBL" id="CAL1576299.1"/>
    </source>
</evidence>
<evidence type="ECO:0000256" key="10">
    <source>
        <dbReference type="ARBA" id="ARBA00068436"/>
    </source>
</evidence>
<dbReference type="GO" id="GO:0005615">
    <property type="term" value="C:extracellular space"/>
    <property type="evidence" value="ECO:0007669"/>
    <property type="project" value="TreeGrafter"/>
</dbReference>
<feature type="chain" id="PRO_5043830773" description="Glycoprotein hormone beta-5" evidence="12">
    <location>
        <begin position="20"/>
        <end position="125"/>
    </location>
</feature>
<keyword evidence="3" id="KW-0964">Secreted</keyword>
<comment type="function">
    <text evidence="8">Functions as a heterodimeric glycoprotein hormone with GPHA2 able to bind and activate the thyroid-stimulating hormone receptor (TSHR), leading to increased cAMP production. Plays a central role in controlling thyroid cell metabolism.</text>
</comment>
<comment type="subunit">
    <text evidence="9">Heterodimer with GPHA2; this heterodimer interacts with thyroid-stimulating hormone receptor (TSHR), and hence stimulates cAMP production.</text>
</comment>
<dbReference type="InterPro" id="IPR006208">
    <property type="entry name" value="Glyco_hormone_CN"/>
</dbReference>
<keyword evidence="5 12" id="KW-0732">Signal</keyword>
<organism evidence="14 15">
    <name type="scientific">Knipowitschia caucasica</name>
    <name type="common">Caucasian dwarf goby</name>
    <name type="synonym">Pomatoschistus caucasicus</name>
    <dbReference type="NCBI Taxonomy" id="637954"/>
    <lineage>
        <taxon>Eukaryota</taxon>
        <taxon>Metazoa</taxon>
        <taxon>Chordata</taxon>
        <taxon>Craniata</taxon>
        <taxon>Vertebrata</taxon>
        <taxon>Euteleostomi</taxon>
        <taxon>Actinopterygii</taxon>
        <taxon>Neopterygii</taxon>
        <taxon>Teleostei</taxon>
        <taxon>Neoteleostei</taxon>
        <taxon>Acanthomorphata</taxon>
        <taxon>Gobiaria</taxon>
        <taxon>Gobiiformes</taxon>
        <taxon>Gobioidei</taxon>
        <taxon>Gobiidae</taxon>
        <taxon>Gobiinae</taxon>
        <taxon>Knipowitschia</taxon>
    </lineage>
</organism>
<evidence type="ECO:0000256" key="1">
    <source>
        <dbReference type="ARBA" id="ARBA00004613"/>
    </source>
</evidence>
<gene>
    <name evidence="14" type="ORF">KC01_LOCUS7739</name>
</gene>
<dbReference type="GO" id="GO:0007186">
    <property type="term" value="P:G protein-coupled receptor signaling pathway"/>
    <property type="evidence" value="ECO:0007669"/>
    <property type="project" value="TreeGrafter"/>
</dbReference>
<dbReference type="PANTHER" id="PTHR11515:SF14">
    <property type="entry name" value="GLYCOPROTEIN HORMONE BETA-5"/>
    <property type="match status" value="1"/>
</dbReference>
<keyword evidence="4" id="KW-0372">Hormone</keyword>
<dbReference type="Pfam" id="PF00007">
    <property type="entry name" value="Cys_knot"/>
    <property type="match status" value="1"/>
</dbReference>
<feature type="signal peptide" evidence="12">
    <location>
        <begin position="1"/>
        <end position="19"/>
    </location>
</feature>
<evidence type="ECO:0000256" key="5">
    <source>
        <dbReference type="ARBA" id="ARBA00022729"/>
    </source>
</evidence>
<keyword evidence="6" id="KW-1015">Disulfide bond</keyword>
<dbReference type="SMART" id="SM00068">
    <property type="entry name" value="GHB"/>
    <property type="match status" value="1"/>
</dbReference>
<reference evidence="14 15" key="1">
    <citation type="submission" date="2024-04" db="EMBL/GenBank/DDBJ databases">
        <authorList>
            <person name="Waldvogel A.-M."/>
            <person name="Schoenle A."/>
        </authorList>
    </citation>
    <scope>NUCLEOTIDE SEQUENCE [LARGE SCALE GENOMIC DNA]</scope>
</reference>
<dbReference type="FunFam" id="2.10.90.10:FF:000029">
    <property type="entry name" value="glycoprotein hormone beta-5"/>
    <property type="match status" value="1"/>
</dbReference>
<evidence type="ECO:0000256" key="11">
    <source>
        <dbReference type="ARBA" id="ARBA00079540"/>
    </source>
</evidence>
<evidence type="ECO:0000256" key="3">
    <source>
        <dbReference type="ARBA" id="ARBA00022525"/>
    </source>
</evidence>
<evidence type="ECO:0000256" key="6">
    <source>
        <dbReference type="ARBA" id="ARBA00023157"/>
    </source>
</evidence>
<evidence type="ECO:0000256" key="4">
    <source>
        <dbReference type="ARBA" id="ARBA00022702"/>
    </source>
</evidence>
<proteinExistence type="inferred from homology"/>
<dbReference type="InterPro" id="IPR001545">
    <property type="entry name" value="Gonadotropin_bsu"/>
</dbReference>
<keyword evidence="15" id="KW-1185">Reference proteome</keyword>
<dbReference type="InterPro" id="IPR029034">
    <property type="entry name" value="Cystine-knot_cytokine"/>
</dbReference>
<dbReference type="GO" id="GO:0002155">
    <property type="term" value="P:regulation of thyroid hormone receptor signaling pathway"/>
    <property type="evidence" value="ECO:0007669"/>
    <property type="project" value="TreeGrafter"/>
</dbReference>
<dbReference type="EMBL" id="OZ035834">
    <property type="protein sequence ID" value="CAL1576299.1"/>
    <property type="molecule type" value="Genomic_DNA"/>
</dbReference>
<accession>A0AAV2JFF4</accession>
<name>A0AAV2JFF4_KNICA</name>
<dbReference type="GO" id="GO:0005737">
    <property type="term" value="C:cytoplasm"/>
    <property type="evidence" value="ECO:0007669"/>
    <property type="project" value="TreeGrafter"/>
</dbReference>
<evidence type="ECO:0000256" key="2">
    <source>
        <dbReference type="ARBA" id="ARBA00006552"/>
    </source>
</evidence>
<evidence type="ECO:0000259" key="13">
    <source>
        <dbReference type="Pfam" id="PF00007"/>
    </source>
</evidence>
<dbReference type="CDD" id="cd00069">
    <property type="entry name" value="GHB_like"/>
    <property type="match status" value="1"/>
</dbReference>
<protein>
    <recommendedName>
        <fullName evidence="10">Glycoprotein hormone beta-5</fullName>
    </recommendedName>
    <alternativeName>
        <fullName evidence="11">Thyrostimulin subunit beta</fullName>
    </alternativeName>
</protein>
<dbReference type="AlphaFoldDB" id="A0AAV2JFF4"/>
<comment type="similarity">
    <text evidence="2">Belongs to the glycoprotein hormones subunit beta family.</text>
</comment>
<comment type="subcellular location">
    <subcellularLocation>
        <location evidence="1">Secreted</location>
    </subcellularLocation>
</comment>
<keyword evidence="7" id="KW-0325">Glycoprotein</keyword>